<dbReference type="InterPro" id="IPR004839">
    <property type="entry name" value="Aminotransferase_I/II_large"/>
</dbReference>
<dbReference type="PANTHER" id="PTHR46577">
    <property type="entry name" value="HTH-TYPE TRANSCRIPTIONAL REGULATORY PROTEIN GABR"/>
    <property type="match status" value="1"/>
</dbReference>
<dbReference type="PANTHER" id="PTHR46577:SF2">
    <property type="entry name" value="TRANSCRIPTIONAL REGULATORY PROTEIN"/>
    <property type="match status" value="1"/>
</dbReference>
<dbReference type="InterPro" id="IPR015422">
    <property type="entry name" value="PyrdxlP-dep_Trfase_small"/>
</dbReference>
<sequence>MLAYQKIVRFIEDKIDHKIWSVGEKIPSIRTLMQQHSVAKNTIIRALIELEKNGLLFAKPQAGYFVRKRPSDNQAPQQQYPQSLPSMVSVPEIFYDIMQRSAAFDILPNLPAAPFSNHLIELHRNISKAQRNNRNATMYYDAPLGSKQLREQISARYRLRNSYIDADELCITFGCQHALFLALFVTCQPGDNVVVESPAFYGVVQLLEQLQINIIEVSASPVGGIDTKALAAVAQQWPIKACVVTPSFATPTGATMSEQAKQHLITLANQHDFAVIEDDIYGELSFEQPVSPLKSFDSDNRVILCSSFSKSLSRDLRLGWIAAARWMPDVIRLKLTSQLASNQTTQQGIAEFISKGNYRRHLNYFTHQLMLQRNQLISALQQYWPQDIRYTLPNGGIALWIELSANHNTTELYQHLISENIVITPGNLFSCSNCYPNYLRLSFNHPTTGKRLNAIKKLGKLLSS</sequence>
<dbReference type="InterPro" id="IPR015424">
    <property type="entry name" value="PyrdxlP-dep_Trfase"/>
</dbReference>
<comment type="caution">
    <text evidence="7">The sequence shown here is derived from an EMBL/GenBank/DDBJ whole genome shotgun (WGS) entry which is preliminary data.</text>
</comment>
<dbReference type="RefSeq" id="WP_284244965.1">
    <property type="nucleotide sequence ID" value="NZ_BSST01000001.1"/>
</dbReference>
<dbReference type="InterPro" id="IPR000524">
    <property type="entry name" value="Tscrpt_reg_HTH_GntR"/>
</dbReference>
<name>A0ABQ6GUQ6_9GAMM</name>
<proteinExistence type="inferred from homology"/>
<evidence type="ECO:0000313" key="7">
    <source>
        <dbReference type="EMBL" id="GLX79072.1"/>
    </source>
</evidence>
<keyword evidence="5" id="KW-0804">Transcription</keyword>
<evidence type="ECO:0000313" key="8">
    <source>
        <dbReference type="Proteomes" id="UP001157186"/>
    </source>
</evidence>
<dbReference type="CDD" id="cd07377">
    <property type="entry name" value="WHTH_GntR"/>
    <property type="match status" value="1"/>
</dbReference>
<dbReference type="Pfam" id="PF00392">
    <property type="entry name" value="GntR"/>
    <property type="match status" value="1"/>
</dbReference>
<dbReference type="Gene3D" id="1.10.10.10">
    <property type="entry name" value="Winged helix-like DNA-binding domain superfamily/Winged helix DNA-binding domain"/>
    <property type="match status" value="1"/>
</dbReference>
<dbReference type="SUPFAM" id="SSF46785">
    <property type="entry name" value="Winged helix' DNA-binding domain"/>
    <property type="match status" value="1"/>
</dbReference>
<keyword evidence="8" id="KW-1185">Reference proteome</keyword>
<protein>
    <submittedName>
        <fullName evidence="7">Transcriptional regulator</fullName>
    </submittedName>
</protein>
<evidence type="ECO:0000256" key="3">
    <source>
        <dbReference type="ARBA" id="ARBA00023015"/>
    </source>
</evidence>
<evidence type="ECO:0000256" key="4">
    <source>
        <dbReference type="ARBA" id="ARBA00023125"/>
    </source>
</evidence>
<dbReference type="Proteomes" id="UP001157186">
    <property type="component" value="Unassembled WGS sequence"/>
</dbReference>
<dbReference type="InterPro" id="IPR015421">
    <property type="entry name" value="PyrdxlP-dep_Trfase_major"/>
</dbReference>
<evidence type="ECO:0000256" key="1">
    <source>
        <dbReference type="ARBA" id="ARBA00005384"/>
    </source>
</evidence>
<dbReference type="CDD" id="cd00609">
    <property type="entry name" value="AAT_like"/>
    <property type="match status" value="1"/>
</dbReference>
<keyword evidence="4" id="KW-0238">DNA-binding</keyword>
<dbReference type="SUPFAM" id="SSF53383">
    <property type="entry name" value="PLP-dependent transferases"/>
    <property type="match status" value="1"/>
</dbReference>
<dbReference type="Gene3D" id="3.40.640.10">
    <property type="entry name" value="Type I PLP-dependent aspartate aminotransferase-like (Major domain)"/>
    <property type="match status" value="1"/>
</dbReference>
<dbReference type="InterPro" id="IPR036390">
    <property type="entry name" value="WH_DNA-bd_sf"/>
</dbReference>
<dbReference type="Pfam" id="PF00155">
    <property type="entry name" value="Aminotran_1_2"/>
    <property type="match status" value="1"/>
</dbReference>
<evidence type="ECO:0000256" key="2">
    <source>
        <dbReference type="ARBA" id="ARBA00022898"/>
    </source>
</evidence>
<keyword evidence="2" id="KW-0663">Pyridoxal phosphate</keyword>
<dbReference type="Gene3D" id="3.90.1150.10">
    <property type="entry name" value="Aspartate Aminotransferase, domain 1"/>
    <property type="match status" value="1"/>
</dbReference>
<organism evidence="7 8">
    <name type="scientific">Thalassotalea insulae</name>
    <dbReference type="NCBI Taxonomy" id="2056778"/>
    <lineage>
        <taxon>Bacteria</taxon>
        <taxon>Pseudomonadati</taxon>
        <taxon>Pseudomonadota</taxon>
        <taxon>Gammaproteobacteria</taxon>
        <taxon>Alteromonadales</taxon>
        <taxon>Colwelliaceae</taxon>
        <taxon>Thalassotalea</taxon>
    </lineage>
</organism>
<accession>A0ABQ6GUQ6</accession>
<feature type="domain" description="HTH gntR-type" evidence="6">
    <location>
        <begin position="1"/>
        <end position="69"/>
    </location>
</feature>
<reference evidence="7 8" key="1">
    <citation type="submission" date="2023-03" db="EMBL/GenBank/DDBJ databases">
        <title>Draft genome sequence of Thalassotalea insulae KCTC 62186T.</title>
        <authorList>
            <person name="Sawabe T."/>
        </authorList>
    </citation>
    <scope>NUCLEOTIDE SEQUENCE [LARGE SCALE GENOMIC DNA]</scope>
    <source>
        <strain evidence="7 8">KCTC 62186</strain>
    </source>
</reference>
<evidence type="ECO:0000259" key="6">
    <source>
        <dbReference type="PROSITE" id="PS50949"/>
    </source>
</evidence>
<evidence type="ECO:0000256" key="5">
    <source>
        <dbReference type="ARBA" id="ARBA00023163"/>
    </source>
</evidence>
<keyword evidence="3" id="KW-0805">Transcription regulation</keyword>
<dbReference type="PROSITE" id="PS50949">
    <property type="entry name" value="HTH_GNTR"/>
    <property type="match status" value="1"/>
</dbReference>
<dbReference type="InterPro" id="IPR036388">
    <property type="entry name" value="WH-like_DNA-bd_sf"/>
</dbReference>
<dbReference type="SMART" id="SM00345">
    <property type="entry name" value="HTH_GNTR"/>
    <property type="match status" value="1"/>
</dbReference>
<dbReference type="EMBL" id="BSST01000001">
    <property type="protein sequence ID" value="GLX79072.1"/>
    <property type="molecule type" value="Genomic_DNA"/>
</dbReference>
<dbReference type="InterPro" id="IPR051446">
    <property type="entry name" value="HTH_trans_reg/aminotransferase"/>
</dbReference>
<gene>
    <name evidence="7" type="ORF">tinsulaeT_24120</name>
</gene>
<comment type="similarity">
    <text evidence="1">In the C-terminal section; belongs to the class-I pyridoxal-phosphate-dependent aminotransferase family.</text>
</comment>